<gene>
    <name evidence="1" type="ORF">MHI_LOCUS615204</name>
</gene>
<accession>A0A6V7H906</accession>
<evidence type="ECO:0000313" key="2">
    <source>
        <dbReference type="Proteomes" id="UP000752696"/>
    </source>
</evidence>
<keyword evidence="2" id="KW-1185">Reference proteome</keyword>
<dbReference type="Proteomes" id="UP000752696">
    <property type="component" value="Unassembled WGS sequence"/>
</dbReference>
<reference evidence="1" key="1">
    <citation type="submission" date="2020-07" db="EMBL/GenBank/DDBJ databases">
        <authorList>
            <person name="Nazaruddin N."/>
        </authorList>
    </citation>
    <scope>NUCLEOTIDE SEQUENCE</scope>
</reference>
<feature type="non-terminal residue" evidence="1">
    <location>
        <position position="57"/>
    </location>
</feature>
<evidence type="ECO:0000313" key="1">
    <source>
        <dbReference type="EMBL" id="CAD1476052.1"/>
    </source>
</evidence>
<proteinExistence type="predicted"/>
<dbReference type="AlphaFoldDB" id="A0A6V7H906"/>
<name>A0A6V7H906_9HYME</name>
<comment type="caution">
    <text evidence="1">The sequence shown here is derived from an EMBL/GenBank/DDBJ whole genome shotgun (WGS) entry which is preliminary data.</text>
</comment>
<sequence length="57" mass="6564">QHDTRTCTKRLDTSSTCANSKRNHPANCLKCPALIIYSTREMPTKKQKSKPQKYQLL</sequence>
<protein>
    <submittedName>
        <fullName evidence="1">Uncharacterized protein</fullName>
    </submittedName>
</protein>
<organism evidence="1 2">
    <name type="scientific">Heterotrigona itama</name>
    <dbReference type="NCBI Taxonomy" id="395501"/>
    <lineage>
        <taxon>Eukaryota</taxon>
        <taxon>Metazoa</taxon>
        <taxon>Ecdysozoa</taxon>
        <taxon>Arthropoda</taxon>
        <taxon>Hexapoda</taxon>
        <taxon>Insecta</taxon>
        <taxon>Pterygota</taxon>
        <taxon>Neoptera</taxon>
        <taxon>Endopterygota</taxon>
        <taxon>Hymenoptera</taxon>
        <taxon>Apocrita</taxon>
        <taxon>Aculeata</taxon>
        <taxon>Apoidea</taxon>
        <taxon>Anthophila</taxon>
        <taxon>Apidae</taxon>
        <taxon>Heterotrigona</taxon>
    </lineage>
</organism>
<dbReference type="EMBL" id="CAJDYZ010008990">
    <property type="protein sequence ID" value="CAD1476052.1"/>
    <property type="molecule type" value="Genomic_DNA"/>
</dbReference>
<feature type="non-terminal residue" evidence="1">
    <location>
        <position position="1"/>
    </location>
</feature>